<reference evidence="5" key="1">
    <citation type="journal article" date="2020" name="mSystems">
        <title>Genome- and Community-Level Interaction Insights into Carbon Utilization and Element Cycling Functions of Hydrothermarchaeota in Hydrothermal Sediment.</title>
        <authorList>
            <person name="Zhou Z."/>
            <person name="Liu Y."/>
            <person name="Xu W."/>
            <person name="Pan J."/>
            <person name="Luo Z.H."/>
            <person name="Li M."/>
        </authorList>
    </citation>
    <scope>NUCLEOTIDE SEQUENCE [LARGE SCALE GENOMIC DNA]</scope>
    <source>
        <strain evidence="5">SpSt-587</strain>
    </source>
</reference>
<dbReference type="PIRSF" id="PIRSF004966">
    <property type="entry name" value="UCP004966"/>
    <property type="match status" value="1"/>
</dbReference>
<name>A0A7J3M2R8_ARCFL</name>
<comment type="catalytic activity">
    <reaction evidence="3">
        <text>(R)-5-phosphomevalonate = (2E)-3-methyl-5-phosphooxypent-2-enoate + H2O</text>
        <dbReference type="Rhea" id="RHEA:78975"/>
        <dbReference type="ChEBI" id="CHEBI:15377"/>
        <dbReference type="ChEBI" id="CHEBI:58146"/>
        <dbReference type="ChEBI" id="CHEBI:229665"/>
        <dbReference type="EC" id="4.2.1.182"/>
    </reaction>
</comment>
<organism evidence="5">
    <name type="scientific">Archaeoglobus fulgidus</name>
    <dbReference type="NCBI Taxonomy" id="2234"/>
    <lineage>
        <taxon>Archaea</taxon>
        <taxon>Methanobacteriati</taxon>
        <taxon>Methanobacteriota</taxon>
        <taxon>Archaeoglobi</taxon>
        <taxon>Archaeoglobales</taxon>
        <taxon>Archaeoglobaceae</taxon>
        <taxon>Archaeoglobus</taxon>
    </lineage>
</organism>
<evidence type="ECO:0000256" key="3">
    <source>
        <dbReference type="HAMAP-Rule" id="MF_00078"/>
    </source>
</evidence>
<keyword evidence="2 3" id="KW-0456">Lyase</keyword>
<dbReference type="HAMAP" id="MF_00078">
    <property type="entry name" value="PMDh_S"/>
    <property type="match status" value="1"/>
</dbReference>
<feature type="domain" description="Phosphomevalonate dehydratase small subunit-like" evidence="4">
    <location>
        <begin position="28"/>
        <end position="103"/>
    </location>
</feature>
<dbReference type="InterPro" id="IPR012016">
    <property type="entry name" value="PMDh-S-like"/>
</dbReference>
<comment type="function">
    <text evidence="3">Component of a hydro-lyase that catalyzes the dehydration of mevalonate 5-phosphate (MVA5P) to form trans-anhydromevalonate 5-phosphate (tAHMP). Involved in the archaeal mevalonate (MVA) pathway, which provides fundamental precursors for isoprenoid biosynthesis, such as isopentenyl diphosphate (IPP) and dimethylallyl diphosphate (DMAPP).</text>
</comment>
<accession>A0A7J3M2R8</accession>
<dbReference type="SUPFAM" id="SSF52016">
    <property type="entry name" value="LeuD/IlvD-like"/>
    <property type="match status" value="1"/>
</dbReference>
<sequence length="132" mass="14061">MFVVKFRCRIISEGVAEGIALVSGTPVSLLGDIDEKGLFTVGELKGESVAGKVLIFPYGKGSTVGSYTLLRLKKKGLAPCAIINKESEPIIAIGAIIAEIPLVDLVSDEFFSQIKSGDRVYVNAVEGFVEIK</sequence>
<dbReference type="InterPro" id="IPR020794">
    <property type="entry name" value="PMDh_S"/>
</dbReference>
<protein>
    <recommendedName>
        <fullName evidence="3">Phosphomevalonate dehydratase small subunit</fullName>
        <shortName evidence="3">PMDh small subunit</shortName>
        <shortName evidence="3">PMDh-S</shortName>
        <ecNumber evidence="3">4.2.1.182</ecNumber>
    </recommendedName>
</protein>
<dbReference type="EMBL" id="DSYZ01000071">
    <property type="protein sequence ID" value="HGT82700.1"/>
    <property type="molecule type" value="Genomic_DNA"/>
</dbReference>
<dbReference type="EC" id="4.2.1.182" evidence="3"/>
<dbReference type="Gene3D" id="3.50.30.10">
    <property type="entry name" value="Phosphohistidine domain"/>
    <property type="match status" value="1"/>
</dbReference>
<comment type="subunit">
    <text evidence="3">Heterodimer composed of a large subunit (PMDh-L) and a small subunit (PMDh-S).</text>
</comment>
<proteinExistence type="inferred from homology"/>
<evidence type="ECO:0000313" key="5">
    <source>
        <dbReference type="EMBL" id="HGT82700.1"/>
    </source>
</evidence>
<gene>
    <name evidence="5" type="ORF">ENT52_03140</name>
</gene>
<dbReference type="AlphaFoldDB" id="A0A7J3M2R8"/>
<dbReference type="InterPro" id="IPR002840">
    <property type="entry name" value="PMDh-S-like_dom"/>
</dbReference>
<comment type="pathway">
    <text evidence="3">Isoprenoid biosynthesis; isopentenyl diphosphate biosynthesis via mevalonate pathway.</text>
</comment>
<dbReference type="Pfam" id="PF01989">
    <property type="entry name" value="AcnX_swivel_put"/>
    <property type="match status" value="1"/>
</dbReference>
<comment type="caution">
    <text evidence="5">The sequence shown here is derived from an EMBL/GenBank/DDBJ whole genome shotgun (WGS) entry which is preliminary data.</text>
</comment>
<evidence type="ECO:0000256" key="2">
    <source>
        <dbReference type="ARBA" id="ARBA00023239"/>
    </source>
</evidence>
<feature type="active site" description="Proton acceptor" evidence="3">
    <location>
        <position position="62"/>
    </location>
</feature>
<evidence type="ECO:0000256" key="1">
    <source>
        <dbReference type="ARBA" id="ARBA00023229"/>
    </source>
</evidence>
<evidence type="ECO:0000259" key="4">
    <source>
        <dbReference type="Pfam" id="PF01989"/>
    </source>
</evidence>
<keyword evidence="1 3" id="KW-0414">Isoprene biosynthesis</keyword>
<dbReference type="GO" id="GO:0016836">
    <property type="term" value="F:hydro-lyase activity"/>
    <property type="evidence" value="ECO:0007669"/>
    <property type="project" value="UniProtKB-UniRule"/>
</dbReference>
<comment type="similarity">
    <text evidence="3">Belongs to the AcnX type II small subunit family.</text>
</comment>
<dbReference type="GO" id="GO:0019287">
    <property type="term" value="P:isopentenyl diphosphate biosynthetic process, mevalonate pathway"/>
    <property type="evidence" value="ECO:0007669"/>
    <property type="project" value="UniProtKB-UniRule"/>
</dbReference>